<evidence type="ECO:0000313" key="1">
    <source>
        <dbReference type="EMBL" id="TDB63312.1"/>
    </source>
</evidence>
<dbReference type="AlphaFoldDB" id="A0A4R4K9L3"/>
<accession>A0A4R4K9L3</accession>
<organism evidence="1 2">
    <name type="scientific">Arundinibacter roseus</name>
    <dbReference type="NCBI Taxonomy" id="2070510"/>
    <lineage>
        <taxon>Bacteria</taxon>
        <taxon>Pseudomonadati</taxon>
        <taxon>Bacteroidota</taxon>
        <taxon>Cytophagia</taxon>
        <taxon>Cytophagales</taxon>
        <taxon>Spirosomataceae</taxon>
        <taxon>Arundinibacter</taxon>
    </lineage>
</organism>
<evidence type="ECO:0000313" key="2">
    <source>
        <dbReference type="Proteomes" id="UP000295706"/>
    </source>
</evidence>
<protein>
    <submittedName>
        <fullName evidence="1">Uncharacterized protein</fullName>
    </submittedName>
</protein>
<dbReference type="RefSeq" id="WP_132119556.1">
    <property type="nucleotide sequence ID" value="NZ_SMJU01000010.1"/>
</dbReference>
<dbReference type="EMBL" id="SMJU01000010">
    <property type="protein sequence ID" value="TDB63312.1"/>
    <property type="molecule type" value="Genomic_DNA"/>
</dbReference>
<reference evidence="1 2" key="1">
    <citation type="submission" date="2019-02" db="EMBL/GenBank/DDBJ databases">
        <title>Arundinibacter roseus gen. nov., sp. nov., a new member of the family Cytophagaceae.</title>
        <authorList>
            <person name="Szuroczki S."/>
            <person name="Khayer B."/>
            <person name="Sproer C."/>
            <person name="Toumi M."/>
            <person name="Szabo A."/>
            <person name="Felfoldi T."/>
            <person name="Schumann P."/>
            <person name="Toth E."/>
        </authorList>
    </citation>
    <scope>NUCLEOTIDE SEQUENCE [LARGE SCALE GENOMIC DNA]</scope>
    <source>
        <strain evidence="1 2">DMA-k-7a</strain>
    </source>
</reference>
<dbReference type="Proteomes" id="UP000295706">
    <property type="component" value="Unassembled WGS sequence"/>
</dbReference>
<keyword evidence="2" id="KW-1185">Reference proteome</keyword>
<gene>
    <name evidence="1" type="ORF">EZE20_16185</name>
</gene>
<comment type="caution">
    <text evidence="1">The sequence shown here is derived from an EMBL/GenBank/DDBJ whole genome shotgun (WGS) entry which is preliminary data.</text>
</comment>
<proteinExistence type="predicted"/>
<dbReference type="OrthoDB" id="1430466at2"/>
<sequence length="288" mass="33597">METFGDKLYRRVIVAKNNLFLQGEIAQLTYQSFHRYVQLINETEETEIEITYPIGYSPDNTPIHTTVNYSKEHLIDRYQFLGLNQLPINGLYQLVTTIEALLGDILRNTLVEFPVKISNKRKLDFELVLEAKSLDEIKTALVNSIINELSYKSPKDFAEEFTKYVGINLLEKPTFHKYIELKATRDIYIHNQGVANEIYLSKADSFARVKSGQYLPVDIQYFLQSYECCLQITEILEDTLNKIWPSLEYNKNKTQNLEVQKSTAIEQAIERVELIENQEEPKLNKKRK</sequence>
<name>A0A4R4K9L3_9BACT</name>